<dbReference type="EC" id="1.4.3.-" evidence="6"/>
<evidence type="ECO:0000256" key="5">
    <source>
        <dbReference type="PIRSR" id="PIRSR601613-1"/>
    </source>
</evidence>
<evidence type="ECO:0000256" key="6">
    <source>
        <dbReference type="RuleBase" id="RU362067"/>
    </source>
</evidence>
<dbReference type="InterPro" id="IPR050703">
    <property type="entry name" value="Flavin_MAO"/>
</dbReference>
<feature type="domain" description="Amine oxidase" evidence="7">
    <location>
        <begin position="50"/>
        <end position="484"/>
    </location>
</feature>
<reference evidence="9" key="1">
    <citation type="journal article" date="2017" name="Nat. Microbiol.">
        <title>Global analysis of biosynthetic gene clusters reveals vast potential of secondary metabolite production in Penicillium species.</title>
        <authorList>
            <person name="Nielsen J.C."/>
            <person name="Grijseels S."/>
            <person name="Prigent S."/>
            <person name="Ji B."/>
            <person name="Dainat J."/>
            <person name="Nielsen K.F."/>
            <person name="Frisvad J.C."/>
            <person name="Workman M."/>
            <person name="Nielsen J."/>
        </authorList>
    </citation>
    <scope>NUCLEOTIDE SEQUENCE [LARGE SCALE GENOMIC DNA]</scope>
    <source>
        <strain evidence="9">IBT 24891</strain>
    </source>
</reference>
<dbReference type="InterPro" id="IPR036188">
    <property type="entry name" value="FAD/NAD-bd_sf"/>
</dbReference>
<dbReference type="EMBL" id="MLKD01000002">
    <property type="protein sequence ID" value="OQE29991.1"/>
    <property type="molecule type" value="Genomic_DNA"/>
</dbReference>
<evidence type="ECO:0000256" key="1">
    <source>
        <dbReference type="ARBA" id="ARBA00001974"/>
    </source>
</evidence>
<dbReference type="PANTHER" id="PTHR43563">
    <property type="entry name" value="AMINE OXIDASE"/>
    <property type="match status" value="1"/>
</dbReference>
<comment type="cofactor">
    <cofactor evidence="1 6">
        <name>FAD</name>
        <dbReference type="ChEBI" id="CHEBI:57692"/>
    </cofactor>
</comment>
<gene>
    <name evidence="8" type="ORF">PENSTE_c002G01440</name>
</gene>
<comment type="caution">
    <text evidence="8">The sequence shown here is derived from an EMBL/GenBank/DDBJ whole genome shotgun (WGS) entry which is preliminary data.</text>
</comment>
<dbReference type="Proteomes" id="UP000191285">
    <property type="component" value="Unassembled WGS sequence"/>
</dbReference>
<dbReference type="STRING" id="303698.A0A1V6TUQ4"/>
<dbReference type="AlphaFoldDB" id="A0A1V6TUQ4"/>
<dbReference type="Pfam" id="PF01593">
    <property type="entry name" value="Amino_oxidase"/>
    <property type="match status" value="1"/>
</dbReference>
<evidence type="ECO:0000313" key="9">
    <source>
        <dbReference type="Proteomes" id="UP000191285"/>
    </source>
</evidence>
<sequence>MSRTKEGHIWTAQIGSKTGMETIGAIIPPQSYPHGHSEVFDAIVIGAGYAGLVATRDLTIQGHSTLLIEARDRIGGRTYNGIVDGFNYEMGGTWVHWSMPHFYREMSFYNMQADFIVSQTPGGKHDYFTLNSESGTTTMSHAEEAKLFGKVWGLFCDVDGVQATAAMPYPFDSRQNRETTAYLDKVSCQQRLDQIRERLTHEEMAMLKAILLQMGGGPLDRMGLLDAIRWWALGNWTGTGLNDIGLRYRLKDGQSSFARKIFDHSKATSKLSYAFSTPVQQVTEKGGMVTVTSRTGQTFKCRKLICTVPLNVLASINFTPPLPSLKIMASQEGSTNHCNKVHFDVAGADLISWSAMSNPGRGVICALSDNLTPAGDTHIVTFGPSPSLKNGIRLQDGIQPIKGSLEHILPEGQVIKKIVYHDWNTDEFAKGTWCYLPPKFVESYLDALRKPHGNISFASADWSDGWRGWIDGAIQEGTQAAKSVVEELRASKEKPRSHL</sequence>
<evidence type="ECO:0000256" key="3">
    <source>
        <dbReference type="ARBA" id="ARBA00023002"/>
    </source>
</evidence>
<dbReference type="PRINTS" id="PR00757">
    <property type="entry name" value="AMINEOXDASEF"/>
</dbReference>
<evidence type="ECO:0000313" key="8">
    <source>
        <dbReference type="EMBL" id="OQE29991.1"/>
    </source>
</evidence>
<keyword evidence="9" id="KW-1185">Reference proteome</keyword>
<dbReference type="PANTHER" id="PTHR43563:SF1">
    <property type="entry name" value="AMINE OXIDASE [FLAVIN-CONTAINING] B"/>
    <property type="match status" value="1"/>
</dbReference>
<evidence type="ECO:0000259" key="7">
    <source>
        <dbReference type="Pfam" id="PF01593"/>
    </source>
</evidence>
<dbReference type="InterPro" id="IPR001613">
    <property type="entry name" value="Flavin_amine_oxidase"/>
</dbReference>
<dbReference type="InterPro" id="IPR002937">
    <property type="entry name" value="Amino_oxidase"/>
</dbReference>
<dbReference type="OrthoDB" id="7777654at2759"/>
<dbReference type="Gene3D" id="3.50.50.60">
    <property type="entry name" value="FAD/NAD(P)-binding domain"/>
    <property type="match status" value="2"/>
</dbReference>
<keyword evidence="3 6" id="KW-0560">Oxidoreductase</keyword>
<dbReference type="GO" id="GO:0097621">
    <property type="term" value="F:monoamine oxidase activity"/>
    <property type="evidence" value="ECO:0007669"/>
    <property type="project" value="UniProtKB-EC"/>
</dbReference>
<accession>A0A1V6TUQ4</accession>
<feature type="binding site" evidence="5">
    <location>
        <position position="279"/>
    </location>
    <ligand>
        <name>FAD</name>
        <dbReference type="ChEBI" id="CHEBI:57692"/>
    </ligand>
</feature>
<evidence type="ECO:0000256" key="2">
    <source>
        <dbReference type="ARBA" id="ARBA00005995"/>
    </source>
</evidence>
<feature type="binding site" evidence="5">
    <location>
        <position position="382"/>
    </location>
    <ligand>
        <name>substrate</name>
    </ligand>
</feature>
<evidence type="ECO:0000256" key="4">
    <source>
        <dbReference type="ARBA" id="ARBA00048448"/>
    </source>
</evidence>
<feature type="binding site" evidence="5">
    <location>
        <begin position="69"/>
        <end position="70"/>
    </location>
    <ligand>
        <name>FAD</name>
        <dbReference type="ChEBI" id="CHEBI:57692"/>
    </ligand>
</feature>
<keyword evidence="6" id="KW-0274">FAD</keyword>
<keyword evidence="6" id="KW-0285">Flavoprotein</keyword>
<dbReference type="Gene3D" id="3.90.660.10">
    <property type="match status" value="2"/>
</dbReference>
<protein>
    <recommendedName>
        <fullName evidence="6">Amine oxidase</fullName>
        <ecNumber evidence="6">1.4.3.-</ecNumber>
    </recommendedName>
</protein>
<comment type="catalytic activity">
    <reaction evidence="4">
        <text>a secondary aliphatic amine + O2 + H2O = a primary amine + an aldehyde + H2O2</text>
        <dbReference type="Rhea" id="RHEA:26414"/>
        <dbReference type="ChEBI" id="CHEBI:15377"/>
        <dbReference type="ChEBI" id="CHEBI:15379"/>
        <dbReference type="ChEBI" id="CHEBI:16240"/>
        <dbReference type="ChEBI" id="CHEBI:17478"/>
        <dbReference type="ChEBI" id="CHEBI:58855"/>
        <dbReference type="ChEBI" id="CHEBI:65296"/>
        <dbReference type="EC" id="1.4.3.4"/>
    </reaction>
</comment>
<dbReference type="SUPFAM" id="SSF51905">
    <property type="entry name" value="FAD/NAD(P)-binding domain"/>
    <property type="match status" value="1"/>
</dbReference>
<proteinExistence type="inferred from homology"/>
<name>A0A1V6TUQ4_9EURO</name>
<organism evidence="8 9">
    <name type="scientific">Penicillium steckii</name>
    <dbReference type="NCBI Taxonomy" id="303698"/>
    <lineage>
        <taxon>Eukaryota</taxon>
        <taxon>Fungi</taxon>
        <taxon>Dikarya</taxon>
        <taxon>Ascomycota</taxon>
        <taxon>Pezizomycotina</taxon>
        <taxon>Eurotiomycetes</taxon>
        <taxon>Eurotiomycetidae</taxon>
        <taxon>Eurotiales</taxon>
        <taxon>Aspergillaceae</taxon>
        <taxon>Penicillium</taxon>
    </lineage>
</organism>
<comment type="similarity">
    <text evidence="2 6">Belongs to the flavin monoamine oxidase family.</text>
</comment>